<dbReference type="WBParaSite" id="MhA1_Contig2029.frz3.fgene1">
    <property type="protein sequence ID" value="MhA1_Contig2029.frz3.fgene1"/>
    <property type="gene ID" value="MhA1_Contig2029.frz3.fgene1"/>
</dbReference>
<evidence type="ECO:0000259" key="14">
    <source>
        <dbReference type="PROSITE" id="PS50027"/>
    </source>
</evidence>
<dbReference type="InterPro" id="IPR000742">
    <property type="entry name" value="EGF"/>
</dbReference>
<dbReference type="SMART" id="SM00180">
    <property type="entry name" value="EGF_Lam"/>
    <property type="match status" value="8"/>
</dbReference>
<dbReference type="InterPro" id="IPR050440">
    <property type="entry name" value="Laminin/Netrin_ECM"/>
</dbReference>
<dbReference type="Gene3D" id="2.10.25.10">
    <property type="entry name" value="Laminin"/>
    <property type="match status" value="8"/>
</dbReference>
<dbReference type="SMART" id="SM00181">
    <property type="entry name" value="EGF"/>
    <property type="match status" value="5"/>
</dbReference>
<feature type="coiled-coil region" evidence="13">
    <location>
        <begin position="1028"/>
        <end position="1090"/>
    </location>
</feature>
<dbReference type="InterPro" id="IPR013015">
    <property type="entry name" value="Laminin_IV_B"/>
</dbReference>
<keyword evidence="3" id="KW-0272">Extracellular matrix</keyword>
<keyword evidence="4" id="KW-0732">Signal</keyword>
<feature type="domain" description="Laminin EGF-like" evidence="14">
    <location>
        <begin position="481"/>
        <end position="531"/>
    </location>
</feature>
<dbReference type="FunFam" id="2.10.25.10:FF:000138">
    <property type="entry name" value="Laminin subunit beta 1"/>
    <property type="match status" value="1"/>
</dbReference>
<feature type="domain" description="Laminin EGF-like" evidence="14">
    <location>
        <begin position="429"/>
        <end position="480"/>
    </location>
</feature>
<feature type="domain" description="Laminin EGF-like" evidence="14">
    <location>
        <begin position="225"/>
        <end position="272"/>
    </location>
</feature>
<dbReference type="AlphaFoldDB" id="A0A1I8BDR2"/>
<evidence type="ECO:0000256" key="12">
    <source>
        <dbReference type="PROSITE-ProRule" id="PRU00460"/>
    </source>
</evidence>
<comment type="subcellular location">
    <subcellularLocation>
        <location evidence="1">Secreted</location>
        <location evidence="1">Extracellular space</location>
        <location evidence="1">Extracellular matrix</location>
        <location evidence="1">Basement membrane</location>
    </subcellularLocation>
</comment>
<dbReference type="InterPro" id="IPR002049">
    <property type="entry name" value="LE_dom"/>
</dbReference>
<keyword evidence="16" id="KW-1185">Reference proteome</keyword>
<dbReference type="GO" id="GO:0007411">
    <property type="term" value="P:axon guidance"/>
    <property type="evidence" value="ECO:0007669"/>
    <property type="project" value="TreeGrafter"/>
</dbReference>
<dbReference type="Proteomes" id="UP000095281">
    <property type="component" value="Unplaced"/>
</dbReference>
<dbReference type="Pfam" id="PF24973">
    <property type="entry name" value="EGF_LMN_ATRN"/>
    <property type="match status" value="1"/>
</dbReference>
<dbReference type="CDD" id="cd00055">
    <property type="entry name" value="EGF_Lam"/>
    <property type="match status" value="8"/>
</dbReference>
<proteinExistence type="predicted"/>
<evidence type="ECO:0000256" key="3">
    <source>
        <dbReference type="ARBA" id="ARBA00022530"/>
    </source>
</evidence>
<dbReference type="PROSITE" id="PS50027">
    <property type="entry name" value="EGF_LAM_2"/>
    <property type="match status" value="6"/>
</dbReference>
<evidence type="ECO:0000313" key="17">
    <source>
        <dbReference type="WBParaSite" id="MhA1_Contig2029.frz3.fgene1"/>
    </source>
</evidence>
<feature type="disulfide bond" evidence="12">
    <location>
        <begin position="225"/>
        <end position="237"/>
    </location>
</feature>
<keyword evidence="11 12" id="KW-0424">Laminin EGF-like domain</keyword>
<keyword evidence="9 12" id="KW-1015">Disulfide bond</keyword>
<dbReference type="FunFam" id="2.10.25.10:FF:000135">
    <property type="entry name" value="Laminin subunit beta 4"/>
    <property type="match status" value="1"/>
</dbReference>
<dbReference type="FunFam" id="2.10.25.10:FF:000224">
    <property type="entry name" value="Usherin"/>
    <property type="match status" value="1"/>
</dbReference>
<sequence>MLLKNLEMILLRAEYSILPSNAEQVPREYSVDRPWTWTGEGFVRVYENTNLSFFVEGLQKTGHFNFVIRYELLDPNDPIGWEDVRLTIVRPGDPSPDGVCANIIPSDDFLIARLPSRSKFTEVMPAVCLEAGVRYEVRLHFGEKRSGYPDKQAQALIDSLVIAPQTDTLELFRGSETNEYRKQIYDRFQCRALSLSGTPASQMPLPCLDLVCPMNGPIVGKAVSCDCDLTGSTSGICNAKGGQCECKPNVVGRRCDRCAAGTFGFGPSGCSPCDCDSVGALSNACDKQSGQCVCRERGITGRQCNQCQPGFWNFPECRTCQCNGHASICDQRTGACIDCRNLTDGAHCERCVDEYYGDPRLGVGIPCKACPCPGGPGSGYQHADTCYIAPQNQTVVCNCRHGYIGQYCDQCEVNFWGNPREIGGSCEKCHCHDNIDFNVPNSCDPVNGDCLKCLHNTGGDQCQHCLDGFVGDARIRTCVRCVCNNLGTNSSAGSCDRVTGQCPCFPNVIGVQCDQCAPLHYDLASEKGCSACSCDTNGVIVDPNTKESFLKCNDIDGQCHCKPGRGGRTCSDCQDLYWGDPVHGECQKCECDPYGSTTLQCHRQNGTCICKPGSGGPKCNECARGYTGQWPHCQACGECFDNWDSILQGLRVDLEKLVERALNIEDTGISSEYDEGFFKLEKQIEEEDLENLRQEIKNLQKLIDSTRELLYNKNQRVTKITSEVNLLEEDIRFLNESTRQITQGAFEIIEKSSLNSIDAERDIGLQLEIISQSETDRLKAEELLNEHKHDFDQQYDENKAKLFEINQTITSIGNSLEVCGAETSLFTSKVSQAKDFSNEAIEKSNEKRKDAEGILKNIREILPEIQVARQITAKALDMAIKENERIKTTHKNLLKYINEIKKFLEAENHHPEEISEKIELILNLTIPFNENQLKELSKNIRQKVAEEANNTEKILNENLINKTIALNLEKRARNINLRVGNISNTVIYIKELLNNASISQTNAEVKIGEISTDIEKSKTLMFNKEDFVTSLETRVKEELERVQKLKNNTDNLKAEYIKIYATTKISSQEANNASKIVKEIEEKHINLKDKSDKVFKLLEEKEYGNEEKTALALKLRKRSTELLSKIKRSRDEKKYLLQWNDSIDEQISTYKKTVAKLSLEIEQIDGEIQKILQFHESCDY</sequence>
<feature type="domain" description="Laminin EGF-like" evidence="14">
    <location>
        <begin position="273"/>
        <end position="319"/>
    </location>
</feature>
<evidence type="ECO:0000256" key="8">
    <source>
        <dbReference type="ARBA" id="ARBA00023054"/>
    </source>
</evidence>
<accession>A0A1I8BDR2</accession>
<dbReference type="PRINTS" id="PR00011">
    <property type="entry name" value="EGFLAMININ"/>
</dbReference>
<feature type="coiled-coil region" evidence="13">
    <location>
        <begin position="647"/>
        <end position="737"/>
    </location>
</feature>
<feature type="disulfide bond" evidence="12">
    <location>
        <begin position="273"/>
        <end position="285"/>
    </location>
</feature>
<feature type="disulfide bond" evidence="12">
    <location>
        <begin position="589"/>
        <end position="601"/>
    </location>
</feature>
<name>A0A1I8BDR2_MELHA</name>
<feature type="disulfide bond" evidence="12">
    <location>
        <begin position="339"/>
        <end position="348"/>
    </location>
</feature>
<feature type="disulfide bond" evidence="12">
    <location>
        <begin position="591"/>
        <end position="608"/>
    </location>
</feature>
<keyword evidence="7" id="KW-0130">Cell adhesion</keyword>
<evidence type="ECO:0000256" key="10">
    <source>
        <dbReference type="ARBA" id="ARBA00023180"/>
    </source>
</evidence>
<feature type="disulfide bond" evidence="12">
    <location>
        <begin position="246"/>
        <end position="255"/>
    </location>
</feature>
<evidence type="ECO:0000256" key="4">
    <source>
        <dbReference type="ARBA" id="ARBA00022729"/>
    </source>
</evidence>
<dbReference type="GO" id="GO:0043256">
    <property type="term" value="C:laminin complex"/>
    <property type="evidence" value="ECO:0007669"/>
    <property type="project" value="TreeGrafter"/>
</dbReference>
<dbReference type="FunFam" id="2.10.25.10:FF:000051">
    <property type="entry name" value="Laminin subunit alpha 4"/>
    <property type="match status" value="1"/>
</dbReference>
<dbReference type="InterPro" id="IPR056863">
    <property type="entry name" value="LMN_ATRN_NET-like_EGF"/>
</dbReference>
<dbReference type="SUPFAM" id="SSF57196">
    <property type="entry name" value="EGF/Laminin"/>
    <property type="match status" value="8"/>
</dbReference>
<dbReference type="GO" id="GO:0009888">
    <property type="term" value="P:tissue development"/>
    <property type="evidence" value="ECO:0007669"/>
    <property type="project" value="TreeGrafter"/>
</dbReference>
<evidence type="ECO:0000259" key="15">
    <source>
        <dbReference type="PROSITE" id="PS51116"/>
    </source>
</evidence>
<evidence type="ECO:0000256" key="5">
    <source>
        <dbReference type="ARBA" id="ARBA00022737"/>
    </source>
</evidence>
<feature type="disulfide bond" evidence="12">
    <location>
        <begin position="275"/>
        <end position="292"/>
    </location>
</feature>
<evidence type="ECO:0000256" key="13">
    <source>
        <dbReference type="SAM" id="Coils"/>
    </source>
</evidence>
<evidence type="ECO:0000256" key="2">
    <source>
        <dbReference type="ARBA" id="ARBA00022525"/>
    </source>
</evidence>
<dbReference type="PROSITE" id="PS51116">
    <property type="entry name" value="LAMININ_IVB"/>
    <property type="match status" value="1"/>
</dbReference>
<dbReference type="FunFam" id="2.10.25.10:FF:000105">
    <property type="entry name" value="laminin subunit gamma-1"/>
    <property type="match status" value="1"/>
</dbReference>
<reference evidence="17" key="1">
    <citation type="submission" date="2016-11" db="UniProtKB">
        <authorList>
            <consortium name="WormBaseParasite"/>
        </authorList>
    </citation>
    <scope>IDENTIFICATION</scope>
</reference>
<keyword evidence="6" id="KW-0084">Basement membrane</keyword>
<dbReference type="PANTHER" id="PTHR10574">
    <property type="entry name" value="NETRIN/LAMININ-RELATED"/>
    <property type="match status" value="1"/>
</dbReference>
<evidence type="ECO:0000256" key="6">
    <source>
        <dbReference type="ARBA" id="ARBA00022869"/>
    </source>
</evidence>
<evidence type="ECO:0000256" key="9">
    <source>
        <dbReference type="ARBA" id="ARBA00023157"/>
    </source>
</evidence>
<keyword evidence="2" id="KW-0964">Secreted</keyword>
<dbReference type="Pfam" id="PF21199">
    <property type="entry name" value="LAMININ_IV_B"/>
    <property type="match status" value="1"/>
</dbReference>
<organism evidence="16 17">
    <name type="scientific">Meloidogyne hapla</name>
    <name type="common">Root-knot nematode worm</name>
    <dbReference type="NCBI Taxonomy" id="6305"/>
    <lineage>
        <taxon>Eukaryota</taxon>
        <taxon>Metazoa</taxon>
        <taxon>Ecdysozoa</taxon>
        <taxon>Nematoda</taxon>
        <taxon>Chromadorea</taxon>
        <taxon>Rhabditida</taxon>
        <taxon>Tylenchina</taxon>
        <taxon>Tylenchomorpha</taxon>
        <taxon>Tylenchoidea</taxon>
        <taxon>Meloidogynidae</taxon>
        <taxon>Meloidogyninae</taxon>
        <taxon>Meloidogyne</taxon>
    </lineage>
</organism>
<comment type="caution">
    <text evidence="12">Lacks conserved residue(s) required for the propagation of feature annotation.</text>
</comment>
<evidence type="ECO:0000256" key="7">
    <source>
        <dbReference type="ARBA" id="ARBA00022889"/>
    </source>
</evidence>
<dbReference type="PANTHER" id="PTHR10574:SF375">
    <property type="entry name" value="LAMININ SUBUNIT BETA-1"/>
    <property type="match status" value="1"/>
</dbReference>
<keyword evidence="8 13" id="KW-0175">Coiled coil</keyword>
<evidence type="ECO:0000256" key="1">
    <source>
        <dbReference type="ARBA" id="ARBA00004302"/>
    </source>
</evidence>
<dbReference type="GO" id="GO:0016477">
    <property type="term" value="P:cell migration"/>
    <property type="evidence" value="ECO:0007669"/>
    <property type="project" value="TreeGrafter"/>
</dbReference>
<feature type="disulfide bond" evidence="12">
    <location>
        <begin position="227"/>
        <end position="244"/>
    </location>
</feature>
<feature type="domain" description="Laminin IV type B" evidence="15">
    <location>
        <begin position="3"/>
        <end position="219"/>
    </location>
</feature>
<dbReference type="GO" id="GO:0040017">
    <property type="term" value="P:positive regulation of locomotion"/>
    <property type="evidence" value="ECO:0007669"/>
    <property type="project" value="UniProtKB-ARBA"/>
</dbReference>
<keyword evidence="10" id="KW-0325">Glycoprotein</keyword>
<dbReference type="OMA" id="EQFCIVS"/>
<feature type="disulfide bond" evidence="12">
    <location>
        <begin position="610"/>
        <end position="619"/>
    </location>
</feature>
<dbReference type="PROSITE" id="PS01248">
    <property type="entry name" value="EGF_LAM_1"/>
    <property type="match status" value="4"/>
</dbReference>
<feature type="domain" description="Laminin EGF-like" evidence="14">
    <location>
        <begin position="589"/>
        <end position="635"/>
    </location>
</feature>
<dbReference type="Pfam" id="PF00053">
    <property type="entry name" value="EGF_laminin"/>
    <property type="match status" value="7"/>
</dbReference>
<dbReference type="FunFam" id="2.10.25.10:FF:000065">
    <property type="entry name" value="Laminin subunit beta 1"/>
    <property type="match status" value="1"/>
</dbReference>
<feature type="disulfide bond" evidence="12">
    <location>
        <begin position="504"/>
        <end position="513"/>
    </location>
</feature>
<dbReference type="FunFam" id="2.10.25.10:FF:000011">
    <property type="entry name" value="Cadherin EGF LAG seven-pass G-type receptor"/>
    <property type="match status" value="1"/>
</dbReference>
<evidence type="ECO:0000256" key="11">
    <source>
        <dbReference type="ARBA" id="ARBA00023292"/>
    </source>
</evidence>
<protein>
    <submittedName>
        <fullName evidence="17">Laminin EGF-like domain-containing protein</fullName>
    </submittedName>
</protein>
<keyword evidence="5" id="KW-0677">Repeat</keyword>
<dbReference type="GO" id="GO:0070831">
    <property type="term" value="P:basement membrane assembly"/>
    <property type="evidence" value="ECO:0007669"/>
    <property type="project" value="TreeGrafter"/>
</dbReference>
<evidence type="ECO:0000313" key="16">
    <source>
        <dbReference type="Proteomes" id="UP000095281"/>
    </source>
</evidence>
<dbReference type="GO" id="GO:0009887">
    <property type="term" value="P:animal organ morphogenesis"/>
    <property type="evidence" value="ECO:0007669"/>
    <property type="project" value="TreeGrafter"/>
</dbReference>
<dbReference type="GO" id="GO:0034446">
    <property type="term" value="P:substrate adhesion-dependent cell spreading"/>
    <property type="evidence" value="ECO:0007669"/>
    <property type="project" value="TreeGrafter"/>
</dbReference>
<feature type="domain" description="Laminin EGF-like" evidence="14">
    <location>
        <begin position="320"/>
        <end position="369"/>
    </location>
</feature>
<dbReference type="FunFam" id="2.10.25.10:FF:000074">
    <property type="entry name" value="Laminin subunit alpha"/>
    <property type="match status" value="1"/>
</dbReference>
<feature type="disulfide bond" evidence="12">
    <location>
        <begin position="453"/>
        <end position="462"/>
    </location>
</feature>